<proteinExistence type="predicted"/>
<protein>
    <submittedName>
        <fullName evidence="1">Uncharacterized protein</fullName>
    </submittedName>
</protein>
<organism evidence="1">
    <name type="scientific">Glyptapanteles indiensis</name>
    <name type="common">Parasitoid wasp</name>
    <dbReference type="NCBI Taxonomy" id="92994"/>
    <lineage>
        <taxon>Eukaryota</taxon>
        <taxon>Metazoa</taxon>
        <taxon>Ecdysozoa</taxon>
        <taxon>Arthropoda</taxon>
        <taxon>Hexapoda</taxon>
        <taxon>Insecta</taxon>
        <taxon>Pterygota</taxon>
        <taxon>Neoptera</taxon>
        <taxon>Endopterygota</taxon>
        <taxon>Hymenoptera</taxon>
        <taxon>Apocrita</taxon>
        <taxon>Ichneumonoidea</taxon>
        <taxon>Braconidae</taxon>
        <taxon>Microgastrinae</taxon>
        <taxon>Glyptapanteles</taxon>
    </lineage>
</organism>
<sequence>MSSIAIIVPRPWYYYPEFLVRLIVHSHLLESWEQRHSLFGVTITLENVTAISEDYILNILWFRTTTDVSDNPFSEDYHIFYLP</sequence>
<name>B7S975_GLYIN</name>
<accession>B7S975</accession>
<evidence type="ECO:0000313" key="1">
    <source>
        <dbReference type="EMBL" id="ACE75450.1"/>
    </source>
</evidence>
<reference evidence="1" key="1">
    <citation type="submission" date="2007-06" db="EMBL/GenBank/DDBJ databases">
        <title>Bracovirus Evolution: Comparative Genomics of Multiple Viral and Proviral Genomes.</title>
        <authorList>
            <person name="Desjardins C.A."/>
            <person name="Gundersen-Rindal D.E."/>
            <person name="Hostetler J.B."/>
            <person name="Tallon L.J."/>
            <person name="Utterback T.R."/>
            <person name="Fuester R.W."/>
            <person name="Schatz M.C."/>
            <person name="Pedroni M.J."/>
            <person name="Fadrosh D.W."/>
            <person name="Haas B.J."/>
            <person name="Toms B.S."/>
            <person name="Chen D."/>
            <person name="Nene V."/>
        </authorList>
    </citation>
    <scope>NUCLEOTIDE SEQUENCE</scope>
</reference>
<gene>
    <name evidence="1" type="ORF">GIP_L6_0050</name>
</gene>
<dbReference type="AlphaFoldDB" id="B7S975"/>
<dbReference type="EMBL" id="EF710658">
    <property type="protein sequence ID" value="ACE75450.1"/>
    <property type="molecule type" value="Genomic_DNA"/>
</dbReference>